<evidence type="ECO:0000313" key="2">
    <source>
        <dbReference type="EMBL" id="UMM27720.1"/>
    </source>
</evidence>
<evidence type="ECO:0000256" key="1">
    <source>
        <dbReference type="SAM" id="MobiDB-lite"/>
    </source>
</evidence>
<dbReference type="InterPro" id="IPR036412">
    <property type="entry name" value="HAD-like_sf"/>
</dbReference>
<sequence>MLPPSITKNQLLANFDTFVFDADGVLWTGDIPIPGASQWINTLLDDPEKSVFITTNNSTKTLEQYIILKEMASTPRRLRDSQGNILNVSSLTPGSGITGGFSNVQPKSISGNQLK</sequence>
<dbReference type="InterPro" id="IPR023214">
    <property type="entry name" value="HAD_sf"/>
</dbReference>
<proteinExistence type="predicted"/>
<keyword evidence="3" id="KW-1185">Reference proteome</keyword>
<dbReference type="InterPro" id="IPR006357">
    <property type="entry name" value="HAD-SF_hydro_IIA"/>
</dbReference>
<name>A0AAE9ENC1_CAEBR</name>
<dbReference type="Proteomes" id="UP000829354">
    <property type="component" value="Chromosome IV"/>
</dbReference>
<dbReference type="PANTHER" id="PTHR19288:SF93">
    <property type="entry name" value="FI11325P-RELATED"/>
    <property type="match status" value="1"/>
</dbReference>
<dbReference type="SUPFAM" id="SSF56784">
    <property type="entry name" value="HAD-like"/>
    <property type="match status" value="1"/>
</dbReference>
<feature type="region of interest" description="Disordered" evidence="1">
    <location>
        <begin position="91"/>
        <end position="115"/>
    </location>
</feature>
<reference evidence="2 3" key="1">
    <citation type="submission" date="2022-04" db="EMBL/GenBank/DDBJ databases">
        <title>Chromosome-level reference genomes for two strains of Caenorhabditis briggsae: an improved platform for comparative genomics.</title>
        <authorList>
            <person name="Stevens L."/>
            <person name="Andersen E."/>
        </authorList>
    </citation>
    <scope>NUCLEOTIDE SEQUENCE [LARGE SCALE GENOMIC DNA]</scope>
    <source>
        <strain evidence="2">VX34</strain>
        <tissue evidence="2">Whole-organism</tissue>
    </source>
</reference>
<organism evidence="2 3">
    <name type="scientific">Caenorhabditis briggsae</name>
    <dbReference type="NCBI Taxonomy" id="6238"/>
    <lineage>
        <taxon>Eukaryota</taxon>
        <taxon>Metazoa</taxon>
        <taxon>Ecdysozoa</taxon>
        <taxon>Nematoda</taxon>
        <taxon>Chromadorea</taxon>
        <taxon>Rhabditida</taxon>
        <taxon>Rhabditina</taxon>
        <taxon>Rhabditomorpha</taxon>
        <taxon>Rhabditoidea</taxon>
        <taxon>Rhabditidae</taxon>
        <taxon>Peloderinae</taxon>
        <taxon>Caenorhabditis</taxon>
    </lineage>
</organism>
<gene>
    <name evidence="2" type="ORF">L5515_010892</name>
</gene>
<evidence type="ECO:0000313" key="3">
    <source>
        <dbReference type="Proteomes" id="UP000829354"/>
    </source>
</evidence>
<dbReference type="PANTHER" id="PTHR19288">
    <property type="entry name" value="4-NITROPHENYLPHOSPHATASE-RELATED"/>
    <property type="match status" value="1"/>
</dbReference>
<dbReference type="AlphaFoldDB" id="A0AAE9ENC1"/>
<protein>
    <submittedName>
        <fullName evidence="2">Uncharacterized protein</fullName>
    </submittedName>
</protein>
<dbReference type="Pfam" id="PF13344">
    <property type="entry name" value="Hydrolase_6"/>
    <property type="match status" value="1"/>
</dbReference>
<accession>A0AAE9ENC1</accession>
<dbReference type="Gene3D" id="3.40.50.1000">
    <property type="entry name" value="HAD superfamily/HAD-like"/>
    <property type="match status" value="1"/>
</dbReference>
<dbReference type="EMBL" id="CP092623">
    <property type="protein sequence ID" value="UMM27720.1"/>
    <property type="molecule type" value="Genomic_DNA"/>
</dbReference>